<organism evidence="2">
    <name type="scientific">Rhizophora mucronata</name>
    <name type="common">Asiatic mangrove</name>
    <dbReference type="NCBI Taxonomy" id="61149"/>
    <lineage>
        <taxon>Eukaryota</taxon>
        <taxon>Viridiplantae</taxon>
        <taxon>Streptophyta</taxon>
        <taxon>Embryophyta</taxon>
        <taxon>Tracheophyta</taxon>
        <taxon>Spermatophyta</taxon>
        <taxon>Magnoliopsida</taxon>
        <taxon>eudicotyledons</taxon>
        <taxon>Gunneridae</taxon>
        <taxon>Pentapetalae</taxon>
        <taxon>rosids</taxon>
        <taxon>fabids</taxon>
        <taxon>Malpighiales</taxon>
        <taxon>Rhizophoraceae</taxon>
        <taxon>Rhizophora</taxon>
    </lineage>
</organism>
<evidence type="ECO:0000313" key="2">
    <source>
        <dbReference type="EMBL" id="MBX34468.1"/>
    </source>
</evidence>
<accession>A0A2P2MW72</accession>
<keyword evidence="1" id="KW-0732">Signal</keyword>
<dbReference type="AlphaFoldDB" id="A0A2P2MW72"/>
<feature type="signal peptide" evidence="1">
    <location>
        <begin position="1"/>
        <end position="24"/>
    </location>
</feature>
<reference evidence="2" key="1">
    <citation type="submission" date="2018-02" db="EMBL/GenBank/DDBJ databases">
        <title>Rhizophora mucronata_Transcriptome.</title>
        <authorList>
            <person name="Meera S.P."/>
            <person name="Sreeshan A."/>
            <person name="Augustine A."/>
        </authorList>
    </citation>
    <scope>NUCLEOTIDE SEQUENCE</scope>
    <source>
        <tissue evidence="2">Leaf</tissue>
    </source>
</reference>
<proteinExistence type="predicted"/>
<sequence>MCLQRKFLLLSQFHLLHLLWMCRYYSHNLNIKYEATNRMSTPCIGEFFMKM</sequence>
<feature type="chain" id="PRO_5015182357" evidence="1">
    <location>
        <begin position="25"/>
        <end position="51"/>
    </location>
</feature>
<evidence type="ECO:0000256" key="1">
    <source>
        <dbReference type="SAM" id="SignalP"/>
    </source>
</evidence>
<name>A0A2P2MW72_RHIMU</name>
<protein>
    <submittedName>
        <fullName evidence="2">Uncharacterized protein</fullName>
    </submittedName>
</protein>
<dbReference type="EMBL" id="GGEC01053984">
    <property type="protein sequence ID" value="MBX34468.1"/>
    <property type="molecule type" value="Transcribed_RNA"/>
</dbReference>